<reference evidence="1 2" key="1">
    <citation type="journal article" date="2016" name="Stand. Genomic Sci.">
        <title>Complete genome sequence and genomic characterization of Microcystis panniformis FACHB 1757 by third-generation sequencing.</title>
        <authorList>
            <person name="Zhang J.Y."/>
            <person name="Guan R."/>
            <person name="Zhang H.J."/>
            <person name="Li H."/>
            <person name="Xiao P."/>
            <person name="Yu G.L."/>
            <person name="Du L."/>
            <person name="Cao D.M."/>
            <person name="Zhu B.C."/>
            <person name="Li R.H."/>
            <person name="Lu Z.H."/>
        </authorList>
    </citation>
    <scope>NUCLEOTIDE SEQUENCE [LARGE SCALE GENOMIC DNA]</scope>
    <source>
        <strain evidence="1 2">FACHB-1757</strain>
    </source>
</reference>
<dbReference type="EMBL" id="CP011339">
    <property type="protein sequence ID" value="AKV69164.1"/>
    <property type="molecule type" value="Genomic_DNA"/>
</dbReference>
<sequence length="37" mass="3940">MIILAAGEKTKKAVAQVEAGDFADEEEAVLAKLTYES</sequence>
<keyword evidence="2" id="KW-1185">Reference proteome</keyword>
<dbReference type="RefSeq" id="WP_052277265.1">
    <property type="nucleotide sequence ID" value="NZ_CP011339.1"/>
</dbReference>
<gene>
    <name evidence="1" type="ORF">VL20_4220</name>
</gene>
<dbReference type="Proteomes" id="UP000068167">
    <property type="component" value="Chromosome"/>
</dbReference>
<protein>
    <submittedName>
        <fullName evidence="1">Uncharacterized protein</fullName>
    </submittedName>
</protein>
<dbReference type="AlphaFoldDB" id="A0A0K1S4W2"/>
<evidence type="ECO:0000313" key="2">
    <source>
        <dbReference type="Proteomes" id="UP000068167"/>
    </source>
</evidence>
<name>A0A0K1S4W2_9CHRO</name>
<dbReference type="KEGG" id="mpk:VL20_4220"/>
<evidence type="ECO:0000313" key="1">
    <source>
        <dbReference type="EMBL" id="AKV69164.1"/>
    </source>
</evidence>
<accession>A0A0K1S4W2</accession>
<proteinExistence type="predicted"/>
<organism evidence="1 2">
    <name type="scientific">Microcystis panniformis FACHB-1757</name>
    <dbReference type="NCBI Taxonomy" id="1638788"/>
    <lineage>
        <taxon>Bacteria</taxon>
        <taxon>Bacillati</taxon>
        <taxon>Cyanobacteriota</taxon>
        <taxon>Cyanophyceae</taxon>
        <taxon>Oscillatoriophycideae</taxon>
        <taxon>Chroococcales</taxon>
        <taxon>Microcystaceae</taxon>
        <taxon>Microcystis</taxon>
    </lineage>
</organism>
<dbReference type="PATRIC" id="fig|1638788.3.peg.4249"/>